<protein>
    <submittedName>
        <fullName evidence="1">HAD family phosphatase</fullName>
    </submittedName>
</protein>
<dbReference type="SFLD" id="SFLDS00003">
    <property type="entry name" value="Haloacid_Dehalogenase"/>
    <property type="match status" value="1"/>
</dbReference>
<dbReference type="PANTHER" id="PTHR10000">
    <property type="entry name" value="PHOSPHOSERINE PHOSPHATASE"/>
    <property type="match status" value="1"/>
</dbReference>
<dbReference type="OrthoDB" id="9781413at2"/>
<dbReference type="PROSITE" id="PS01228">
    <property type="entry name" value="COF_1"/>
    <property type="match status" value="1"/>
</dbReference>
<dbReference type="Pfam" id="PF08282">
    <property type="entry name" value="Hydrolase_3"/>
    <property type="match status" value="1"/>
</dbReference>
<organism evidence="1 2">
    <name type="scientific">Paenibacillus hemerocallicola</name>
    <dbReference type="NCBI Taxonomy" id="1172614"/>
    <lineage>
        <taxon>Bacteria</taxon>
        <taxon>Bacillati</taxon>
        <taxon>Bacillota</taxon>
        <taxon>Bacilli</taxon>
        <taxon>Bacillales</taxon>
        <taxon>Paenibacillaceae</taxon>
        <taxon>Paenibacillus</taxon>
    </lineage>
</organism>
<dbReference type="GO" id="GO:0016791">
    <property type="term" value="F:phosphatase activity"/>
    <property type="evidence" value="ECO:0007669"/>
    <property type="project" value="TreeGrafter"/>
</dbReference>
<dbReference type="GO" id="GO:0005829">
    <property type="term" value="C:cytosol"/>
    <property type="evidence" value="ECO:0007669"/>
    <property type="project" value="TreeGrafter"/>
</dbReference>
<keyword evidence="2" id="KW-1185">Reference proteome</keyword>
<accession>A0A5C4TB46</accession>
<reference evidence="1 2" key="1">
    <citation type="submission" date="2019-05" db="EMBL/GenBank/DDBJ databases">
        <title>We sequenced the genome of Paenibacillus hemerocallicola KCTC 33185 for further insight into its adaptation and study the phylogeny of Paenibacillus.</title>
        <authorList>
            <person name="Narsing Rao M.P."/>
        </authorList>
    </citation>
    <scope>NUCLEOTIDE SEQUENCE [LARGE SCALE GENOMIC DNA]</scope>
    <source>
        <strain evidence="1 2">KCTC 33185</strain>
    </source>
</reference>
<dbReference type="SUPFAM" id="SSF56784">
    <property type="entry name" value="HAD-like"/>
    <property type="match status" value="1"/>
</dbReference>
<dbReference type="AlphaFoldDB" id="A0A5C4TB46"/>
<dbReference type="NCBIfam" id="TIGR01484">
    <property type="entry name" value="HAD-SF-IIB"/>
    <property type="match status" value="1"/>
</dbReference>
<sequence length="253" mass="28175">MTAYRLLALDMDGTLLTDDKKITEETRRWIRLAEEAGVKVIFATGRGMQTAGSFWDELGLQSPMVLLNGAEIWEGPGRLHERVYLGREDIRRLHGLAVDAGASYWGYSVESLTNNRHWNEDMFNRDWMKFGISHKDLAVIRKLREEVRSWGHLEITRSADINMEISLSGISKASGVQKVCKLLGITMDQVMAVGDHHNDLQLLLSAGLGIAMGNADEDVKLAADGVTDTNERNGVAKAIQKYLFQTDPAQFAG</sequence>
<dbReference type="InterPro" id="IPR023214">
    <property type="entry name" value="HAD_sf"/>
</dbReference>
<dbReference type="SFLD" id="SFLDG01140">
    <property type="entry name" value="C2.B:_Phosphomannomutase_and_P"/>
    <property type="match status" value="1"/>
</dbReference>
<dbReference type="GO" id="GO:0000287">
    <property type="term" value="F:magnesium ion binding"/>
    <property type="evidence" value="ECO:0007669"/>
    <property type="project" value="TreeGrafter"/>
</dbReference>
<proteinExistence type="predicted"/>
<dbReference type="InterPro" id="IPR036412">
    <property type="entry name" value="HAD-like_sf"/>
</dbReference>
<evidence type="ECO:0000313" key="2">
    <source>
        <dbReference type="Proteomes" id="UP000307943"/>
    </source>
</evidence>
<gene>
    <name evidence="1" type="ORF">FE784_10985</name>
</gene>
<dbReference type="Proteomes" id="UP000307943">
    <property type="component" value="Unassembled WGS sequence"/>
</dbReference>
<comment type="caution">
    <text evidence="1">The sequence shown here is derived from an EMBL/GenBank/DDBJ whole genome shotgun (WGS) entry which is preliminary data.</text>
</comment>
<evidence type="ECO:0000313" key="1">
    <source>
        <dbReference type="EMBL" id="TNJ66298.1"/>
    </source>
</evidence>
<dbReference type="Gene3D" id="3.40.50.1000">
    <property type="entry name" value="HAD superfamily/HAD-like"/>
    <property type="match status" value="1"/>
</dbReference>
<dbReference type="CDD" id="cd07516">
    <property type="entry name" value="HAD_Pase"/>
    <property type="match status" value="1"/>
</dbReference>
<dbReference type="EMBL" id="VDCQ01000012">
    <property type="protein sequence ID" value="TNJ66298.1"/>
    <property type="molecule type" value="Genomic_DNA"/>
</dbReference>
<dbReference type="Gene3D" id="3.30.1240.10">
    <property type="match status" value="1"/>
</dbReference>
<dbReference type="InterPro" id="IPR006379">
    <property type="entry name" value="HAD-SF_hydro_IIB"/>
</dbReference>
<dbReference type="PANTHER" id="PTHR10000:SF55">
    <property type="entry name" value="5-AMINO-6-(5-PHOSPHO-D-RIBITYLAMINO)URACIL PHOSPHATASE YCSE"/>
    <property type="match status" value="1"/>
</dbReference>
<name>A0A5C4TB46_9BACL</name>